<proteinExistence type="predicted"/>
<dbReference type="InterPro" id="IPR015422">
    <property type="entry name" value="PyrdxlP-dep_Trfase_small"/>
</dbReference>
<name>A0A1J5TS19_9ZZZZ</name>
<dbReference type="SUPFAM" id="SSF53383">
    <property type="entry name" value="PLP-dependent transferases"/>
    <property type="match status" value="1"/>
</dbReference>
<dbReference type="CDD" id="cd00616">
    <property type="entry name" value="AHBA_syn"/>
    <property type="match status" value="1"/>
</dbReference>
<protein>
    <submittedName>
        <fullName evidence="1">dTDP-3-amino-3,6-dideoxy-alpha-D-galactopyranose transaminase</fullName>
        <ecNumber evidence="1">2.6.1.90</ecNumber>
    </submittedName>
</protein>
<keyword evidence="1" id="KW-0808">Transferase</keyword>
<accession>A0A1J5TS19</accession>
<dbReference type="InterPro" id="IPR015421">
    <property type="entry name" value="PyrdxlP-dep_Trfase_major"/>
</dbReference>
<sequence length="398" mass="43887">MKTENKPNNRPVFRPWPHYGDDEVAAVTAVLRSGKVNYWTGDEARQFEREYAAYTNTRYAIALANGTVALELALYAFGIGQGDEVITTSRTFIASASAAVMRGAIPVIADVDPVSQNITLETIRRVATPRTRAIIAVHLAGWPCEMDAIMEFADAHGIKVIEDCAQAHGATYRGRPVGSFGHAAAFSFCQDKIISTGGEGGMLVLNDEAAWEKAWAFKDHGKSFDAVYNRRHPPGFRWLHDSFGTNWRITEMQAALGRIQLGKLAGWVAQRRENAAILTSAFSGIPGLRVTVPPAEIGHAYYKYYVFVEPERLRSDWSRDRIMQVISDAGVPCFSGSCSEIYLEKAFEGTPSRPAERLQVARELGETSLMFLVHPTLGVEHMRHAASVAGEIMQHAVK</sequence>
<dbReference type="GO" id="GO:0000271">
    <property type="term" value="P:polysaccharide biosynthetic process"/>
    <property type="evidence" value="ECO:0007669"/>
    <property type="project" value="TreeGrafter"/>
</dbReference>
<dbReference type="AlphaFoldDB" id="A0A1J5TS19"/>
<gene>
    <name evidence="1" type="primary">fdtB_2</name>
    <name evidence="1" type="ORF">GALL_00280</name>
</gene>
<dbReference type="Pfam" id="PF01041">
    <property type="entry name" value="DegT_DnrJ_EryC1"/>
    <property type="match status" value="1"/>
</dbReference>
<dbReference type="PANTHER" id="PTHR30244:SF34">
    <property type="entry name" value="DTDP-4-AMINO-4,6-DIDEOXYGALACTOSE TRANSAMINASE"/>
    <property type="match status" value="1"/>
</dbReference>
<dbReference type="InterPro" id="IPR000653">
    <property type="entry name" value="DegT/StrS_aminotransferase"/>
</dbReference>
<organism evidence="1">
    <name type="scientific">mine drainage metagenome</name>
    <dbReference type="NCBI Taxonomy" id="410659"/>
    <lineage>
        <taxon>unclassified sequences</taxon>
        <taxon>metagenomes</taxon>
        <taxon>ecological metagenomes</taxon>
    </lineage>
</organism>
<dbReference type="PIRSF" id="PIRSF000390">
    <property type="entry name" value="PLP_StrS"/>
    <property type="match status" value="1"/>
</dbReference>
<evidence type="ECO:0000313" key="1">
    <source>
        <dbReference type="EMBL" id="OIR19149.1"/>
    </source>
</evidence>
<dbReference type="InterPro" id="IPR015424">
    <property type="entry name" value="PyrdxlP-dep_Trfase"/>
</dbReference>
<comment type="caution">
    <text evidence="1">The sequence shown here is derived from an EMBL/GenBank/DDBJ whole genome shotgun (WGS) entry which is preliminary data.</text>
</comment>
<dbReference type="GO" id="GO:0008483">
    <property type="term" value="F:transaminase activity"/>
    <property type="evidence" value="ECO:0007669"/>
    <property type="project" value="UniProtKB-KW"/>
</dbReference>
<dbReference type="GO" id="GO:0030170">
    <property type="term" value="F:pyridoxal phosphate binding"/>
    <property type="evidence" value="ECO:0007669"/>
    <property type="project" value="TreeGrafter"/>
</dbReference>
<dbReference type="EMBL" id="MLJW01000001">
    <property type="protein sequence ID" value="OIR19149.1"/>
    <property type="molecule type" value="Genomic_DNA"/>
</dbReference>
<dbReference type="PANTHER" id="PTHR30244">
    <property type="entry name" value="TRANSAMINASE"/>
    <property type="match status" value="1"/>
</dbReference>
<dbReference type="EC" id="2.6.1.90" evidence="1"/>
<dbReference type="Gene3D" id="3.40.640.10">
    <property type="entry name" value="Type I PLP-dependent aspartate aminotransferase-like (Major domain)"/>
    <property type="match status" value="1"/>
</dbReference>
<keyword evidence="1" id="KW-0032">Aminotransferase</keyword>
<dbReference type="Gene3D" id="3.90.1150.10">
    <property type="entry name" value="Aspartate Aminotransferase, domain 1"/>
    <property type="match status" value="1"/>
</dbReference>
<reference evidence="1" key="1">
    <citation type="submission" date="2016-10" db="EMBL/GenBank/DDBJ databases">
        <title>Sequence of Gallionella enrichment culture.</title>
        <authorList>
            <person name="Poehlein A."/>
            <person name="Muehling M."/>
            <person name="Daniel R."/>
        </authorList>
    </citation>
    <scope>NUCLEOTIDE SEQUENCE</scope>
</reference>